<dbReference type="InterPro" id="IPR001845">
    <property type="entry name" value="HTH_ArsR_DNA-bd_dom"/>
</dbReference>
<evidence type="ECO:0000259" key="3">
    <source>
        <dbReference type="SMART" id="SM00418"/>
    </source>
</evidence>
<dbReference type="InterPro" id="IPR011991">
    <property type="entry name" value="ArsR-like_HTH"/>
</dbReference>
<dbReference type="InterPro" id="IPR023393">
    <property type="entry name" value="START-like_dom_sf"/>
</dbReference>
<comment type="similarity">
    <text evidence="1">Belongs to the AHA1 family.</text>
</comment>
<dbReference type="SMART" id="SM00418">
    <property type="entry name" value="HTH_ARSR"/>
    <property type="match status" value="1"/>
</dbReference>
<dbReference type="PANTHER" id="PTHR38600">
    <property type="entry name" value="TRANSCRIPTIONAL REGULATORY PROTEIN"/>
    <property type="match status" value="1"/>
</dbReference>
<keyword evidence="5" id="KW-1185">Reference proteome</keyword>
<accession>A0ABW4LP72</accession>
<evidence type="ECO:0000313" key="4">
    <source>
        <dbReference type="EMBL" id="MFD1736317.1"/>
    </source>
</evidence>
<dbReference type="Proteomes" id="UP001597214">
    <property type="component" value="Unassembled WGS sequence"/>
</dbReference>
<dbReference type="InterPro" id="IPR036388">
    <property type="entry name" value="WH-like_DNA-bd_sf"/>
</dbReference>
<dbReference type="Gene3D" id="3.30.530.20">
    <property type="match status" value="1"/>
</dbReference>
<dbReference type="InterPro" id="IPR036390">
    <property type="entry name" value="WH_DNA-bd_sf"/>
</dbReference>
<dbReference type="Pfam" id="PF08327">
    <property type="entry name" value="AHSA1"/>
    <property type="match status" value="1"/>
</dbReference>
<dbReference type="CDD" id="cd07814">
    <property type="entry name" value="SRPBCC_CalC_Aha1-like"/>
    <property type="match status" value="1"/>
</dbReference>
<dbReference type="EMBL" id="JBHUEM010000007">
    <property type="protein sequence ID" value="MFD1736317.1"/>
    <property type="molecule type" value="Genomic_DNA"/>
</dbReference>
<name>A0ABW4LP72_9BACI</name>
<dbReference type="Gene3D" id="1.10.10.10">
    <property type="entry name" value="Winged helix-like DNA-binding domain superfamily/Winged helix DNA-binding domain"/>
    <property type="match status" value="1"/>
</dbReference>
<evidence type="ECO:0000256" key="1">
    <source>
        <dbReference type="ARBA" id="ARBA00006817"/>
    </source>
</evidence>
<keyword evidence="2" id="KW-0238">DNA-binding</keyword>
<dbReference type="PANTHER" id="PTHR38600:SF1">
    <property type="entry name" value="TRANSCRIPTIONAL REGULATORY PROTEIN"/>
    <property type="match status" value="1"/>
</dbReference>
<organism evidence="4 5">
    <name type="scientific">Bacillus salitolerans</name>
    <dbReference type="NCBI Taxonomy" id="1437434"/>
    <lineage>
        <taxon>Bacteria</taxon>
        <taxon>Bacillati</taxon>
        <taxon>Bacillota</taxon>
        <taxon>Bacilli</taxon>
        <taxon>Bacillales</taxon>
        <taxon>Bacillaceae</taxon>
        <taxon>Bacillus</taxon>
    </lineage>
</organism>
<dbReference type="Pfam" id="PF12840">
    <property type="entry name" value="HTH_20"/>
    <property type="match status" value="1"/>
</dbReference>
<comment type="caution">
    <text evidence="4">The sequence shown here is derived from an EMBL/GenBank/DDBJ whole genome shotgun (WGS) entry which is preliminary data.</text>
</comment>
<feature type="domain" description="HTH arsR-type" evidence="3">
    <location>
        <begin position="8"/>
        <end position="86"/>
    </location>
</feature>
<dbReference type="InterPro" id="IPR013538">
    <property type="entry name" value="ASHA1/2-like_C"/>
</dbReference>
<gene>
    <name evidence="4" type="ORF">ACFSCX_07035</name>
</gene>
<evidence type="ECO:0000313" key="5">
    <source>
        <dbReference type="Proteomes" id="UP001597214"/>
    </source>
</evidence>
<dbReference type="SUPFAM" id="SSF46785">
    <property type="entry name" value="Winged helix' DNA-binding domain"/>
    <property type="match status" value="1"/>
</dbReference>
<reference evidence="5" key="1">
    <citation type="journal article" date="2019" name="Int. J. Syst. Evol. Microbiol.">
        <title>The Global Catalogue of Microorganisms (GCM) 10K type strain sequencing project: providing services to taxonomists for standard genome sequencing and annotation.</title>
        <authorList>
            <consortium name="The Broad Institute Genomics Platform"/>
            <consortium name="The Broad Institute Genome Sequencing Center for Infectious Disease"/>
            <person name="Wu L."/>
            <person name="Ma J."/>
        </authorList>
    </citation>
    <scope>NUCLEOTIDE SEQUENCE [LARGE SCALE GENOMIC DNA]</scope>
    <source>
        <strain evidence="5">CCUG 49339</strain>
    </source>
</reference>
<evidence type="ECO:0000256" key="2">
    <source>
        <dbReference type="ARBA" id="ARBA00023125"/>
    </source>
</evidence>
<dbReference type="SUPFAM" id="SSF55961">
    <property type="entry name" value="Bet v1-like"/>
    <property type="match status" value="1"/>
</dbReference>
<sequence length="265" mass="30474">MNEDNLNDLFKALGHPIRRTILDLLKNGPKTTNDISDQFDEVSRFAIMKHLNQLVDANLVLIRREGRNRLNYINIVPLEYLSDRWVTKYQSIMAQSLFTLKSNIEGENNTMSKNNWKQSFEIEQEIAIKGKINLVFGALTENINDWWAYRLLGDRSKLSLEPKVGGKFVEIVDHEHGALWGTITFINAPYEIRLNGLLGMKGAVNSAFSFKLEERGEDTILKLSHHAVGLIDPNWEEAHRNGWEELLGKFLKTYVENGKGYKENQ</sequence>
<protein>
    <submittedName>
        <fullName evidence="4">Helix-turn-helix domain-containing protein</fullName>
    </submittedName>
</protein>
<dbReference type="CDD" id="cd00090">
    <property type="entry name" value="HTH_ARSR"/>
    <property type="match status" value="1"/>
</dbReference>
<proteinExistence type="inferred from homology"/>
<dbReference type="RefSeq" id="WP_377927466.1">
    <property type="nucleotide sequence ID" value="NZ_JBHUEM010000007.1"/>
</dbReference>